<comment type="similarity">
    <text evidence="1">Belongs to the AB hydrolase superfamily. AB hydrolase 2 family.</text>
</comment>
<dbReference type="GO" id="GO:0016787">
    <property type="term" value="F:hydrolase activity"/>
    <property type="evidence" value="ECO:0007669"/>
    <property type="project" value="UniProtKB-KW"/>
</dbReference>
<dbReference type="EMBL" id="JBHUEM010000020">
    <property type="protein sequence ID" value="MFD1737579.1"/>
    <property type="molecule type" value="Genomic_DNA"/>
</dbReference>
<reference evidence="5" key="1">
    <citation type="journal article" date="2019" name="Int. J. Syst. Evol. Microbiol.">
        <title>The Global Catalogue of Microorganisms (GCM) 10K type strain sequencing project: providing services to taxonomists for standard genome sequencing and annotation.</title>
        <authorList>
            <consortium name="The Broad Institute Genomics Platform"/>
            <consortium name="The Broad Institute Genome Sequencing Center for Infectious Disease"/>
            <person name="Wu L."/>
            <person name="Ma J."/>
        </authorList>
    </citation>
    <scope>NUCLEOTIDE SEQUENCE [LARGE SCALE GENOMIC DNA]</scope>
    <source>
        <strain evidence="5">CCUG 49339</strain>
    </source>
</reference>
<dbReference type="Proteomes" id="UP001597214">
    <property type="component" value="Unassembled WGS sequence"/>
</dbReference>
<accession>A0ABW4LQZ6</accession>
<gene>
    <name evidence="4" type="ORF">ACFSCX_13545</name>
</gene>
<keyword evidence="2 4" id="KW-0378">Hydrolase</keyword>
<evidence type="ECO:0000259" key="3">
    <source>
        <dbReference type="Pfam" id="PF02230"/>
    </source>
</evidence>
<dbReference type="PANTHER" id="PTHR10655">
    <property type="entry name" value="LYSOPHOSPHOLIPASE-RELATED"/>
    <property type="match status" value="1"/>
</dbReference>
<proteinExistence type="inferred from homology"/>
<dbReference type="RefSeq" id="WP_377928782.1">
    <property type="nucleotide sequence ID" value="NZ_JBHUEM010000020.1"/>
</dbReference>
<keyword evidence="5" id="KW-1185">Reference proteome</keyword>
<organism evidence="4 5">
    <name type="scientific">Bacillus salitolerans</name>
    <dbReference type="NCBI Taxonomy" id="1437434"/>
    <lineage>
        <taxon>Bacteria</taxon>
        <taxon>Bacillati</taxon>
        <taxon>Bacillota</taxon>
        <taxon>Bacilli</taxon>
        <taxon>Bacillales</taxon>
        <taxon>Bacillaceae</taxon>
        <taxon>Bacillus</taxon>
    </lineage>
</organism>
<dbReference type="PANTHER" id="PTHR10655:SF17">
    <property type="entry name" value="LYSOPHOSPHOLIPASE-LIKE PROTEIN 1"/>
    <property type="match status" value="1"/>
</dbReference>
<dbReference type="Gene3D" id="3.40.50.1820">
    <property type="entry name" value="alpha/beta hydrolase"/>
    <property type="match status" value="1"/>
</dbReference>
<sequence>MEHIFIKGSNEASPTLVLLHGTGGNERDLLPLAEMIAPEASVLGVRGNVLENGMPRFFKRLAEGVFDEEDLKYRTKELHRFLDDAAQKYEFNRHNLVAIGYSNGANIAASLLYHYQDAFHAAILFHAMVPLRDVTLPDLHATSVFIGAGENDPLIPAPETKELIETLRRANSDVTEYWTKGGHQLTKEEVVKAKEWFSQQFGLKET</sequence>
<protein>
    <submittedName>
        <fullName evidence="4">Alpha/beta hydrolase</fullName>
    </submittedName>
</protein>
<evidence type="ECO:0000313" key="5">
    <source>
        <dbReference type="Proteomes" id="UP001597214"/>
    </source>
</evidence>
<comment type="caution">
    <text evidence="4">The sequence shown here is derived from an EMBL/GenBank/DDBJ whole genome shotgun (WGS) entry which is preliminary data.</text>
</comment>
<dbReference type="InterPro" id="IPR029058">
    <property type="entry name" value="AB_hydrolase_fold"/>
</dbReference>
<dbReference type="SUPFAM" id="SSF53474">
    <property type="entry name" value="alpha/beta-Hydrolases"/>
    <property type="match status" value="1"/>
</dbReference>
<dbReference type="Pfam" id="PF02230">
    <property type="entry name" value="Abhydrolase_2"/>
    <property type="match status" value="1"/>
</dbReference>
<name>A0ABW4LQZ6_9BACI</name>
<dbReference type="InterPro" id="IPR050565">
    <property type="entry name" value="LYPA1-2/EST-like"/>
</dbReference>
<evidence type="ECO:0000256" key="1">
    <source>
        <dbReference type="ARBA" id="ARBA00006499"/>
    </source>
</evidence>
<evidence type="ECO:0000256" key="2">
    <source>
        <dbReference type="ARBA" id="ARBA00022801"/>
    </source>
</evidence>
<feature type="domain" description="Phospholipase/carboxylesterase/thioesterase" evidence="3">
    <location>
        <begin position="7"/>
        <end position="197"/>
    </location>
</feature>
<evidence type="ECO:0000313" key="4">
    <source>
        <dbReference type="EMBL" id="MFD1737579.1"/>
    </source>
</evidence>
<dbReference type="InterPro" id="IPR003140">
    <property type="entry name" value="PLipase/COase/thioEstase"/>
</dbReference>